<keyword evidence="2" id="KW-1185">Reference proteome</keyword>
<accession>A0ABN1WFM0</accession>
<proteinExistence type="predicted"/>
<evidence type="ECO:0000313" key="1">
    <source>
        <dbReference type="EMBL" id="GAA1248996.1"/>
    </source>
</evidence>
<organism evidence="1 2">
    <name type="scientific">Prauserella halophila</name>
    <dbReference type="NCBI Taxonomy" id="185641"/>
    <lineage>
        <taxon>Bacteria</taxon>
        <taxon>Bacillati</taxon>
        <taxon>Actinomycetota</taxon>
        <taxon>Actinomycetes</taxon>
        <taxon>Pseudonocardiales</taxon>
        <taxon>Pseudonocardiaceae</taxon>
        <taxon>Prauserella</taxon>
    </lineage>
</organism>
<protein>
    <submittedName>
        <fullName evidence="1">Uncharacterized protein</fullName>
    </submittedName>
</protein>
<comment type="caution">
    <text evidence="1">The sequence shown here is derived from an EMBL/GenBank/DDBJ whole genome shotgun (WGS) entry which is preliminary data.</text>
</comment>
<name>A0ABN1WFM0_9PSEU</name>
<evidence type="ECO:0000313" key="2">
    <source>
        <dbReference type="Proteomes" id="UP001500653"/>
    </source>
</evidence>
<dbReference type="EMBL" id="BAAALN010000016">
    <property type="protein sequence ID" value="GAA1248996.1"/>
    <property type="molecule type" value="Genomic_DNA"/>
</dbReference>
<dbReference type="Proteomes" id="UP001500653">
    <property type="component" value="Unassembled WGS sequence"/>
</dbReference>
<reference evidence="1 2" key="1">
    <citation type="journal article" date="2019" name="Int. J. Syst. Evol. Microbiol.">
        <title>The Global Catalogue of Microorganisms (GCM) 10K type strain sequencing project: providing services to taxonomists for standard genome sequencing and annotation.</title>
        <authorList>
            <consortium name="The Broad Institute Genomics Platform"/>
            <consortium name="The Broad Institute Genome Sequencing Center for Infectious Disease"/>
            <person name="Wu L."/>
            <person name="Ma J."/>
        </authorList>
    </citation>
    <scope>NUCLEOTIDE SEQUENCE [LARGE SCALE GENOMIC DNA]</scope>
    <source>
        <strain evidence="1 2">JCM 13023</strain>
    </source>
</reference>
<sequence length="81" mass="8755">MTTTPEQKEPRTFRITSLEMVLCMALPCVFDALEVMVSIPGHTVTAAHTTWGGVGWSGEKRAFRSCAPLSTPSEEGDGVGW</sequence>
<gene>
    <name evidence="1" type="ORF">GCM10009676_39260</name>
</gene>